<organism evidence="4 5">
    <name type="scientific">Bathymodiolus thermophilus thioautotrophic gill symbiont</name>
    <dbReference type="NCBI Taxonomy" id="2360"/>
    <lineage>
        <taxon>Bacteria</taxon>
        <taxon>Pseudomonadati</taxon>
        <taxon>Pseudomonadota</taxon>
        <taxon>Gammaproteobacteria</taxon>
        <taxon>sulfur-oxidizing symbionts</taxon>
    </lineage>
</organism>
<name>A0A8H8XE72_9GAMM</name>
<evidence type="ECO:0000256" key="3">
    <source>
        <dbReference type="SAM" id="SignalP"/>
    </source>
</evidence>
<keyword evidence="5" id="KW-1185">Reference proteome</keyword>
<comment type="caution">
    <text evidence="4">The sequence shown here is derived from an EMBL/GenBank/DDBJ whole genome shotgun (WGS) entry which is preliminary data.</text>
</comment>
<feature type="transmembrane region" description="Helical" evidence="2">
    <location>
        <begin position="81"/>
        <end position="108"/>
    </location>
</feature>
<dbReference type="Proteomes" id="UP000643672">
    <property type="component" value="Unassembled WGS sequence"/>
</dbReference>
<evidence type="ECO:0000313" key="5">
    <source>
        <dbReference type="Proteomes" id="UP000643672"/>
    </source>
</evidence>
<dbReference type="AlphaFoldDB" id="A0A8H8XE72"/>
<dbReference type="RefSeq" id="WP_202763319.1">
    <property type="nucleotide sequence ID" value="NZ_CAESAQ020000078.1"/>
</dbReference>
<proteinExistence type="predicted"/>
<keyword evidence="3" id="KW-0732">Signal</keyword>
<feature type="signal peptide" evidence="3">
    <location>
        <begin position="1"/>
        <end position="21"/>
    </location>
</feature>
<sequence length="320" mass="34451">MGATKSSILSLLFFGSFTVLATTECVDTSGGIILNSSEDESGASCKCTLGYSGTLNKESESKFSGTCTLIPDSKGVSSSSWVIPGVILGVTGTAIVTTVAIGGGYYIYRGSVVAITEAAGMAKNITREEFIHYLHTNDEIDSQASEEDIDSIFDKMGAITREEFMEELRTDDMDSVFNEVRSDFDSANSTGEDFELNMTAEGYATDAPMNELLIKDDLVTESPAGDPDSSWLNSQTEGNSGEEINLEELGGQVKSVRENVMEEANLEEASGGGEEMEMGVYFEEQLVSDLSIPGITNTSTFIEDPELEGLERWEGEECII</sequence>
<gene>
    <name evidence="4" type="ORF">THERMOS_1832</name>
</gene>
<evidence type="ECO:0000256" key="2">
    <source>
        <dbReference type="SAM" id="Phobius"/>
    </source>
</evidence>
<keyword evidence="2" id="KW-0472">Membrane</keyword>
<feature type="compositionally biased region" description="Polar residues" evidence="1">
    <location>
        <begin position="230"/>
        <end position="239"/>
    </location>
</feature>
<protein>
    <submittedName>
        <fullName evidence="4">Uncharacterized protein</fullName>
    </submittedName>
</protein>
<dbReference type="EMBL" id="CAESAQ020000078">
    <property type="protein sequence ID" value="CAB5503760.1"/>
    <property type="molecule type" value="Genomic_DNA"/>
</dbReference>
<feature type="region of interest" description="Disordered" evidence="1">
    <location>
        <begin position="220"/>
        <end position="242"/>
    </location>
</feature>
<accession>A0A8H8XE72</accession>
<evidence type="ECO:0000313" key="4">
    <source>
        <dbReference type="EMBL" id="CAB5503760.1"/>
    </source>
</evidence>
<keyword evidence="2" id="KW-1133">Transmembrane helix</keyword>
<keyword evidence="2" id="KW-0812">Transmembrane</keyword>
<feature type="chain" id="PRO_5034671326" evidence="3">
    <location>
        <begin position="22"/>
        <end position="320"/>
    </location>
</feature>
<evidence type="ECO:0000256" key="1">
    <source>
        <dbReference type="SAM" id="MobiDB-lite"/>
    </source>
</evidence>
<reference evidence="4 5" key="1">
    <citation type="submission" date="2020-05" db="EMBL/GenBank/DDBJ databases">
        <authorList>
            <person name="Petersen J."/>
            <person name="Sayavedra L."/>
        </authorList>
    </citation>
    <scope>NUCLEOTIDE SEQUENCE [LARGE SCALE GENOMIC DNA]</scope>
    <source>
        <strain evidence="4">B thermophilus SOXS</strain>
    </source>
</reference>